<evidence type="ECO:0000256" key="7">
    <source>
        <dbReference type="SAM" id="MobiDB-lite"/>
    </source>
</evidence>
<dbReference type="AlphaFoldDB" id="A0A6L2MI20"/>
<keyword evidence="6 10" id="KW-0695">RNA-directed DNA polymerase</keyword>
<evidence type="ECO:0000256" key="5">
    <source>
        <dbReference type="ARBA" id="ARBA00022801"/>
    </source>
</evidence>
<dbReference type="Pfam" id="PF17921">
    <property type="entry name" value="Integrase_H2C2"/>
    <property type="match status" value="1"/>
</dbReference>
<dbReference type="Gene3D" id="1.10.340.70">
    <property type="match status" value="1"/>
</dbReference>
<keyword evidence="2" id="KW-0548">Nucleotidyltransferase</keyword>
<organism evidence="10">
    <name type="scientific">Tanacetum cinerariifolium</name>
    <name type="common">Dalmatian daisy</name>
    <name type="synonym">Chrysanthemum cinerariifolium</name>
    <dbReference type="NCBI Taxonomy" id="118510"/>
    <lineage>
        <taxon>Eukaryota</taxon>
        <taxon>Viridiplantae</taxon>
        <taxon>Streptophyta</taxon>
        <taxon>Embryophyta</taxon>
        <taxon>Tracheophyta</taxon>
        <taxon>Spermatophyta</taxon>
        <taxon>Magnoliopsida</taxon>
        <taxon>eudicotyledons</taxon>
        <taxon>Gunneridae</taxon>
        <taxon>Pentapetalae</taxon>
        <taxon>asterids</taxon>
        <taxon>campanulids</taxon>
        <taxon>Asterales</taxon>
        <taxon>Asteraceae</taxon>
        <taxon>Asteroideae</taxon>
        <taxon>Anthemideae</taxon>
        <taxon>Anthemidinae</taxon>
        <taxon>Tanacetum</taxon>
    </lineage>
</organism>
<gene>
    <name evidence="10" type="ORF">Tci_044132</name>
</gene>
<evidence type="ECO:0000313" key="10">
    <source>
        <dbReference type="EMBL" id="GEU72154.1"/>
    </source>
</evidence>
<reference evidence="10" key="1">
    <citation type="journal article" date="2019" name="Sci. Rep.">
        <title>Draft genome of Tanacetum cinerariifolium, the natural source of mosquito coil.</title>
        <authorList>
            <person name="Yamashiro T."/>
            <person name="Shiraishi A."/>
            <person name="Satake H."/>
            <person name="Nakayama K."/>
        </authorList>
    </citation>
    <scope>NUCLEOTIDE SEQUENCE</scope>
</reference>
<dbReference type="InterPro" id="IPR041373">
    <property type="entry name" value="RT_RNaseH"/>
</dbReference>
<dbReference type="GO" id="GO:0016787">
    <property type="term" value="F:hydrolase activity"/>
    <property type="evidence" value="ECO:0007669"/>
    <property type="project" value="UniProtKB-KW"/>
</dbReference>
<dbReference type="SUPFAM" id="SSF56672">
    <property type="entry name" value="DNA/RNA polymerases"/>
    <property type="match status" value="1"/>
</dbReference>
<feature type="compositionally biased region" description="Low complexity" evidence="7">
    <location>
        <begin position="172"/>
        <end position="197"/>
    </location>
</feature>
<evidence type="ECO:0000256" key="2">
    <source>
        <dbReference type="ARBA" id="ARBA00022695"/>
    </source>
</evidence>
<keyword evidence="4" id="KW-0255">Endonuclease</keyword>
<feature type="region of interest" description="Disordered" evidence="7">
    <location>
        <begin position="164"/>
        <end position="197"/>
    </location>
</feature>
<dbReference type="PANTHER" id="PTHR37984:SF5">
    <property type="entry name" value="PROTEIN NYNRIN-LIKE"/>
    <property type="match status" value="1"/>
</dbReference>
<keyword evidence="1" id="KW-0808">Transferase</keyword>
<comment type="caution">
    <text evidence="10">The sequence shown here is derived from an EMBL/GenBank/DDBJ whole genome shotgun (WGS) entry which is preliminary data.</text>
</comment>
<accession>A0A6L2MI20</accession>
<evidence type="ECO:0000256" key="6">
    <source>
        <dbReference type="ARBA" id="ARBA00022918"/>
    </source>
</evidence>
<proteinExistence type="predicted"/>
<feature type="domain" description="Reverse transcriptase RNase H-like" evidence="8">
    <location>
        <begin position="233"/>
        <end position="280"/>
    </location>
</feature>
<name>A0A6L2MI20_TANCI</name>
<feature type="domain" description="Integrase zinc-binding" evidence="9">
    <location>
        <begin position="349"/>
        <end position="403"/>
    </location>
</feature>
<dbReference type="InterPro" id="IPR041588">
    <property type="entry name" value="Integrase_H2C2"/>
</dbReference>
<keyword evidence="3" id="KW-0540">Nuclease</keyword>
<dbReference type="GO" id="GO:0003964">
    <property type="term" value="F:RNA-directed DNA polymerase activity"/>
    <property type="evidence" value="ECO:0007669"/>
    <property type="project" value="UniProtKB-KW"/>
</dbReference>
<dbReference type="InterPro" id="IPR050951">
    <property type="entry name" value="Retrovirus_Pol_polyprotein"/>
</dbReference>
<evidence type="ECO:0000259" key="9">
    <source>
        <dbReference type="Pfam" id="PF17921"/>
    </source>
</evidence>
<dbReference type="EMBL" id="BKCJ010006436">
    <property type="protein sequence ID" value="GEU72154.1"/>
    <property type="molecule type" value="Genomic_DNA"/>
</dbReference>
<evidence type="ECO:0000256" key="1">
    <source>
        <dbReference type="ARBA" id="ARBA00022679"/>
    </source>
</evidence>
<evidence type="ECO:0000259" key="8">
    <source>
        <dbReference type="Pfam" id="PF17917"/>
    </source>
</evidence>
<keyword evidence="5" id="KW-0378">Hydrolase</keyword>
<dbReference type="GO" id="GO:0004519">
    <property type="term" value="F:endonuclease activity"/>
    <property type="evidence" value="ECO:0007669"/>
    <property type="project" value="UniProtKB-KW"/>
</dbReference>
<dbReference type="PANTHER" id="PTHR37984">
    <property type="entry name" value="PROTEIN CBG26694"/>
    <property type="match status" value="1"/>
</dbReference>
<evidence type="ECO:0000256" key="4">
    <source>
        <dbReference type="ARBA" id="ARBA00022759"/>
    </source>
</evidence>
<sequence length="558" mass="62705">MAAPVILISSDSSEESVGSHVPRVILFGAIPAIIHVIPMVPAEVLIVHADPLVVPEVGAVYVTSPVGVLDLVGYSSSYLDPSENSLPLALELPLILPILCFDDSEADNESQWRDMVTSMPSSSSGSSSHDIFSPSFEFPVASIVPTWDFSMANDSYLTQRISHHSSDRHSSPDFTSDSSSSGSSSDSSSDISLGLPSDSLSDTSSVYSSGYDASGQTHSVQSTRVASSRGLEIHTLKMWRHYLYNTKCVVFTDHKSLQHILDQKELNMRQRRWLELLSDYDCEICYHPGKANVVADALIRKERIKPLRARKEANYETKDLCGMIKKLESRADGTLCLNGRSWIPDLGNLKGVIMHESHKSKYSIHPGSDKMYQDLKKLYLCPNIKAAIATYVSKCLNCAKVKAEYQKPSGLLVQPVIPVWKWENIIMDFVTKLPKRQVVRIQFGKGWDRYLPLMEFSYKNKYHTSIKAASFEAIIELPDQLSRVHSTFHVSNLKKCYADEPLSISLDEIQIDDKLNFIEEPVEIMDREVKQLKQSCIPIVKVRWNSRRGPEFTWERED</sequence>
<dbReference type="InterPro" id="IPR043502">
    <property type="entry name" value="DNA/RNA_pol_sf"/>
</dbReference>
<dbReference type="CDD" id="cd09274">
    <property type="entry name" value="RNase_HI_RT_Ty3"/>
    <property type="match status" value="1"/>
</dbReference>
<evidence type="ECO:0000256" key="3">
    <source>
        <dbReference type="ARBA" id="ARBA00022722"/>
    </source>
</evidence>
<dbReference type="Pfam" id="PF17917">
    <property type="entry name" value="RT_RNaseH"/>
    <property type="match status" value="1"/>
</dbReference>
<protein>
    <submittedName>
        <fullName evidence="10">Putative reverse transcriptase domain-containing protein</fullName>
    </submittedName>
</protein>